<dbReference type="GO" id="GO:0005777">
    <property type="term" value="C:peroxisome"/>
    <property type="evidence" value="ECO:0007669"/>
    <property type="project" value="TreeGrafter"/>
</dbReference>
<dbReference type="GO" id="GO:0004165">
    <property type="term" value="F:delta(3)-delta(2)-enoyl-CoA isomerase activity"/>
    <property type="evidence" value="ECO:0007669"/>
    <property type="project" value="TreeGrafter"/>
</dbReference>
<comment type="caution">
    <text evidence="2">The sequence shown here is derived from an EMBL/GenBank/DDBJ whole genome shotgun (WGS) entry which is preliminary data.</text>
</comment>
<dbReference type="InterPro" id="IPR029045">
    <property type="entry name" value="ClpP/crotonase-like_dom_sf"/>
</dbReference>
<dbReference type="Proteomes" id="UP000298416">
    <property type="component" value="Unassembled WGS sequence"/>
</dbReference>
<dbReference type="AlphaFoldDB" id="A0A8X8WVN3"/>
<evidence type="ECO:0000256" key="1">
    <source>
        <dbReference type="SAM" id="MobiDB-lite"/>
    </source>
</evidence>
<proteinExistence type="predicted"/>
<keyword evidence="3" id="KW-1185">Reference proteome</keyword>
<dbReference type="InterPro" id="IPR001753">
    <property type="entry name" value="Enoyl-CoA_hydra/iso"/>
</dbReference>
<reference evidence="2" key="2">
    <citation type="submission" date="2020-08" db="EMBL/GenBank/DDBJ databases">
        <title>Plant Genome Project.</title>
        <authorList>
            <person name="Zhang R.-G."/>
        </authorList>
    </citation>
    <scope>NUCLEOTIDE SEQUENCE</scope>
    <source>
        <strain evidence="2">Huo1</strain>
        <tissue evidence="2">Leaf</tissue>
    </source>
</reference>
<accession>A0A8X8WVN3</accession>
<reference evidence="2" key="1">
    <citation type="submission" date="2018-01" db="EMBL/GenBank/DDBJ databases">
        <authorList>
            <person name="Mao J.F."/>
        </authorList>
    </citation>
    <scope>NUCLEOTIDE SEQUENCE</scope>
    <source>
        <strain evidence="2">Huo1</strain>
        <tissue evidence="2">Leaf</tissue>
    </source>
</reference>
<organism evidence="2">
    <name type="scientific">Salvia splendens</name>
    <name type="common">Scarlet sage</name>
    <dbReference type="NCBI Taxonomy" id="180675"/>
    <lineage>
        <taxon>Eukaryota</taxon>
        <taxon>Viridiplantae</taxon>
        <taxon>Streptophyta</taxon>
        <taxon>Embryophyta</taxon>
        <taxon>Tracheophyta</taxon>
        <taxon>Spermatophyta</taxon>
        <taxon>Magnoliopsida</taxon>
        <taxon>eudicotyledons</taxon>
        <taxon>Gunneridae</taxon>
        <taxon>Pentapetalae</taxon>
        <taxon>asterids</taxon>
        <taxon>lamiids</taxon>
        <taxon>Lamiales</taxon>
        <taxon>Lamiaceae</taxon>
        <taxon>Nepetoideae</taxon>
        <taxon>Mentheae</taxon>
        <taxon>Salviinae</taxon>
        <taxon>Salvia</taxon>
        <taxon>Salvia subgen. Calosphace</taxon>
        <taxon>core Calosphace</taxon>
    </lineage>
</organism>
<gene>
    <name evidence="2" type="ORF">SASPL_138682</name>
</gene>
<dbReference type="GO" id="GO:0006635">
    <property type="term" value="P:fatty acid beta-oxidation"/>
    <property type="evidence" value="ECO:0007669"/>
    <property type="project" value="TreeGrafter"/>
</dbReference>
<name>A0A8X8WVN3_SALSN</name>
<protein>
    <submittedName>
        <fullName evidence="2">Uncharacterized protein</fullName>
    </submittedName>
</protein>
<dbReference type="EMBL" id="PNBA02000014">
    <property type="protein sequence ID" value="KAG6401815.1"/>
    <property type="molecule type" value="Genomic_DNA"/>
</dbReference>
<dbReference type="Gene3D" id="3.90.226.10">
    <property type="entry name" value="2-enoyl-CoA Hydratase, Chain A, domain 1"/>
    <property type="match status" value="1"/>
</dbReference>
<evidence type="ECO:0000313" key="2">
    <source>
        <dbReference type="EMBL" id="KAG6401815.1"/>
    </source>
</evidence>
<dbReference type="PANTHER" id="PTHR11941:SF84">
    <property type="entry name" value="ENOYL-COA DELTA ISOMERASE 1, PEROXISOMAL"/>
    <property type="match status" value="1"/>
</dbReference>
<sequence length="189" mass="20708">MSTLKQRNLELVLIAISIGRWWCNVKFGETRRCFYPHNHRRDGPPPQPRAPRLHHGGGRASEVGADALITTAQGKFFSNGYDQAWALSEPARPKIISKKLRLLVEDSLPMPTIAAVNGHASATGFILALSHDYLLMRRQGRTHLTSITHTRHVGVCVNKAEVVLADVLAVLGSDETVGDSGDDDVASRL</sequence>
<dbReference type="SUPFAM" id="SSF52096">
    <property type="entry name" value="ClpP/crotonase"/>
    <property type="match status" value="1"/>
</dbReference>
<dbReference type="Pfam" id="PF00378">
    <property type="entry name" value="ECH_1"/>
    <property type="match status" value="1"/>
</dbReference>
<dbReference type="PANTHER" id="PTHR11941">
    <property type="entry name" value="ENOYL-COA HYDRATASE-RELATED"/>
    <property type="match status" value="1"/>
</dbReference>
<evidence type="ECO:0000313" key="3">
    <source>
        <dbReference type="Proteomes" id="UP000298416"/>
    </source>
</evidence>
<feature type="region of interest" description="Disordered" evidence="1">
    <location>
        <begin position="36"/>
        <end position="58"/>
    </location>
</feature>